<dbReference type="Gene3D" id="2.130.10.130">
    <property type="entry name" value="Integrin alpha, N-terminal"/>
    <property type="match status" value="1"/>
</dbReference>
<accession>A0A0P0YYU0</accession>
<evidence type="ECO:0000313" key="4">
    <source>
        <dbReference type="EMBL" id="BAT26739.1"/>
    </source>
</evidence>
<name>A0A0P0YYU0_9HYPH</name>
<evidence type="ECO:0000259" key="3">
    <source>
        <dbReference type="Pfam" id="PF07593"/>
    </source>
</evidence>
<keyword evidence="1 2" id="KW-0732">Signal</keyword>
<dbReference type="InterPro" id="IPR028994">
    <property type="entry name" value="Integrin_alpha_N"/>
</dbReference>
<dbReference type="PANTHER" id="PTHR16026:SF0">
    <property type="entry name" value="CARTILAGE ACIDIC PROTEIN 1"/>
    <property type="match status" value="1"/>
</dbReference>
<evidence type="ECO:0000256" key="2">
    <source>
        <dbReference type="SAM" id="SignalP"/>
    </source>
</evidence>
<dbReference type="InterPro" id="IPR013517">
    <property type="entry name" value="FG-GAP"/>
</dbReference>
<dbReference type="SUPFAM" id="SSF69318">
    <property type="entry name" value="Integrin alpha N-terminal domain"/>
    <property type="match status" value="1"/>
</dbReference>
<feature type="chain" id="PRO_5006057905" evidence="2">
    <location>
        <begin position="32"/>
        <end position="577"/>
    </location>
</feature>
<proteinExistence type="predicted"/>
<evidence type="ECO:0000256" key="1">
    <source>
        <dbReference type="ARBA" id="ARBA00022729"/>
    </source>
</evidence>
<dbReference type="InterPro" id="IPR027039">
    <property type="entry name" value="Crtac1"/>
</dbReference>
<dbReference type="AlphaFoldDB" id="A0A0P0YYU0"/>
<dbReference type="Pfam" id="PF13517">
    <property type="entry name" value="FG-GAP_3"/>
    <property type="match status" value="1"/>
</dbReference>
<sequence length="577" mass="62011">MTGHQTPARGGGFCIMGAAFVLLASAGLAHAAGPADTPLPFAGDTPLFQEEAKAAGIAHSYGGPWEFFVGGGGAAFDCNGDRFPDLFLAGGKGEAGFYANRSQAGGRLAFEKLAQDIDPRDLANVTGAYPLDIDQDGHEDLVLLRVGANLLLKGGPECRFEKANFDWKFDGGRAWTTAFSAIVEPGATYPTLAFGNYVDRAAPGSPWGTCADNVLLRPREGGDGQPDYSEPTALSPGFCALSMLFTDWNRSGQPSLRITNDRQYYRGGEEQLWRVEPGRAPRPYRKADGWQHLTIWGMGIAEGDVDGDGYPEYALTSMGDTKLQFLDREFEDAPTYRDEAFERRATAHRPYTGDQGRPSTGWHAGFADFNNDTALDLFIAKGNVEAMPDFAAYDPDNLLMGGFDGRFTERGEAAGLALPTKGRGALLTDFNLDGAEDILVVNRGGPASLFRNLGGRSDFGTRPLGNFLQVALSQKGGNRAALGAKLSVKIGTVSLNRTIQVGGGHASGTSGFVHLGLGTAERAEIRVQWPDGEWSHPYRVFANNFVLIERDKPAARYWYPDADRPAFSPATTAAAQR</sequence>
<dbReference type="RefSeq" id="WP_024351654.1">
    <property type="nucleotide sequence ID" value="NZ_BBWN01000030.1"/>
</dbReference>
<feature type="domain" description="ASPIC/UnbV" evidence="3">
    <location>
        <begin position="481"/>
        <end position="536"/>
    </location>
</feature>
<feature type="signal peptide" evidence="2">
    <location>
        <begin position="1"/>
        <end position="31"/>
    </location>
</feature>
<protein>
    <submittedName>
        <fullName evidence="4">FG-GAP repeat domain protein</fullName>
    </submittedName>
</protein>
<reference evidence="4" key="1">
    <citation type="journal article" date="2015" name="Proc. Natl. Acad. Sci. U.S.A.">
        <title>Bacterial clade with the ribosomal RNA operon on a small plasmid rather than the chromosome.</title>
        <authorList>
            <person name="Anda M."/>
            <person name="Ohtsubo Y."/>
            <person name="Okubo T."/>
            <person name="Sugawara M."/>
            <person name="Nagata Y."/>
            <person name="Tsuda M."/>
            <person name="Minamisawa K."/>
            <person name="Mitsui H."/>
        </authorList>
    </citation>
    <scope>NUCLEOTIDE SEQUENCE</scope>
    <source>
        <strain evidence="4">DSM 14790</strain>
    </source>
</reference>
<dbReference type="EMBL" id="LC066373">
    <property type="protein sequence ID" value="BAT26739.1"/>
    <property type="molecule type" value="Genomic_DNA"/>
</dbReference>
<dbReference type="Pfam" id="PF07593">
    <property type="entry name" value="UnbV_ASPIC"/>
    <property type="match status" value="1"/>
</dbReference>
<dbReference type="InterPro" id="IPR011519">
    <property type="entry name" value="UnbV_ASPIC"/>
</dbReference>
<dbReference type="PANTHER" id="PTHR16026">
    <property type="entry name" value="CARTILAGE ACIDIC PROTEIN 1"/>
    <property type="match status" value="1"/>
</dbReference>
<organism evidence="4">
    <name type="scientific">Aurantimonas coralicida</name>
    <dbReference type="NCBI Taxonomy" id="182270"/>
    <lineage>
        <taxon>Bacteria</taxon>
        <taxon>Pseudomonadati</taxon>
        <taxon>Pseudomonadota</taxon>
        <taxon>Alphaproteobacteria</taxon>
        <taxon>Hyphomicrobiales</taxon>
        <taxon>Aurantimonadaceae</taxon>
        <taxon>Aurantimonas</taxon>
    </lineage>
</organism>